<keyword evidence="3" id="KW-1185">Reference proteome</keyword>
<dbReference type="NCBIfam" id="NF041260">
    <property type="entry name" value="actino_IHF"/>
    <property type="match status" value="1"/>
</dbReference>
<proteinExistence type="predicted"/>
<accession>A0ABU2DQF2</accession>
<sequence length="105" mass="11379">MALRELSKEERDTARQKALAARLERASVKEEFGAGRLSFEDVLSRAETSEAVARLRTVELLEALPGVGKVTAAKTLESLGISESRRIGGLGIKQRAALGEHLRHG</sequence>
<reference evidence="2 3" key="1">
    <citation type="submission" date="2023-09" db="EMBL/GenBank/DDBJ databases">
        <title>Description of three actinobacteria isolated from air of manufacturing shop in a pharmaceutical factory.</title>
        <authorList>
            <person name="Zhang D.-F."/>
        </authorList>
    </citation>
    <scope>NUCLEOTIDE SEQUENCE [LARGE SCALE GENOMIC DNA]</scope>
    <source>
        <strain evidence="2 3">LY-0111</strain>
    </source>
</reference>
<dbReference type="InterPro" id="IPR010979">
    <property type="entry name" value="Ribosomal_uS13-like_H2TH"/>
</dbReference>
<dbReference type="EMBL" id="JAVKGR010000002">
    <property type="protein sequence ID" value="MDR8018689.1"/>
    <property type="molecule type" value="Genomic_DNA"/>
</dbReference>
<dbReference type="RefSeq" id="WP_310547666.1">
    <property type="nucleotide sequence ID" value="NZ_JAVKGR010000002.1"/>
</dbReference>
<evidence type="ECO:0000259" key="1">
    <source>
        <dbReference type="Pfam" id="PF22525"/>
    </source>
</evidence>
<name>A0ABU2DQF2_9MICC</name>
<organism evidence="2 3">
    <name type="scientific">Nesterenkonia aerolata</name>
    <dbReference type="NCBI Taxonomy" id="3074079"/>
    <lineage>
        <taxon>Bacteria</taxon>
        <taxon>Bacillati</taxon>
        <taxon>Actinomycetota</taxon>
        <taxon>Actinomycetes</taxon>
        <taxon>Micrococcales</taxon>
        <taxon>Micrococcaceae</taxon>
        <taxon>Nesterenkonia</taxon>
    </lineage>
</organism>
<evidence type="ECO:0000313" key="3">
    <source>
        <dbReference type="Proteomes" id="UP001251870"/>
    </source>
</evidence>
<comment type="caution">
    <text evidence="2">The sequence shown here is derived from an EMBL/GenBank/DDBJ whole genome shotgun (WGS) entry which is preliminary data.</text>
</comment>
<dbReference type="Pfam" id="PF22525">
    <property type="entry name" value="H2TH_5"/>
    <property type="match status" value="1"/>
</dbReference>
<gene>
    <name evidence="2" type="primary">mihF</name>
    <name evidence="2" type="ORF">RIL96_03805</name>
</gene>
<evidence type="ECO:0000313" key="2">
    <source>
        <dbReference type="EMBL" id="MDR8018689.1"/>
    </source>
</evidence>
<dbReference type="Gene3D" id="1.10.8.50">
    <property type="match status" value="1"/>
</dbReference>
<dbReference type="SUPFAM" id="SSF46946">
    <property type="entry name" value="S13-like H2TH domain"/>
    <property type="match status" value="1"/>
</dbReference>
<dbReference type="InterPro" id="IPR047806">
    <property type="entry name" value="IHF_actinobact"/>
</dbReference>
<dbReference type="Proteomes" id="UP001251870">
    <property type="component" value="Unassembled WGS sequence"/>
</dbReference>
<dbReference type="InterPro" id="IPR055201">
    <property type="entry name" value="IHF-like_H2TH"/>
</dbReference>
<protein>
    <submittedName>
        <fullName evidence="2">Integration host factor, actinobacterial type</fullName>
    </submittedName>
</protein>
<feature type="domain" description="Integration host factor-like helix-two turn-helix" evidence="1">
    <location>
        <begin position="35"/>
        <end position="100"/>
    </location>
</feature>